<dbReference type="InterPro" id="IPR036942">
    <property type="entry name" value="Beta-barrel_TonB_sf"/>
</dbReference>
<feature type="domain" description="TonB-dependent receptor plug" evidence="13">
    <location>
        <begin position="73"/>
        <end position="171"/>
    </location>
</feature>
<accession>A0A366JEW3</accession>
<dbReference type="EMBL" id="QNSE01000001">
    <property type="protein sequence ID" value="RBP85522.1"/>
    <property type="molecule type" value="Genomic_DNA"/>
</dbReference>
<reference evidence="14 15" key="1">
    <citation type="submission" date="2018-06" db="EMBL/GenBank/DDBJ databases">
        <title>Genomic Encyclopedia of Type Strains, Phase III (KMG-III): the genomes of soil and plant-associated and newly described type strains.</title>
        <authorList>
            <person name="Whitman W."/>
        </authorList>
    </citation>
    <scope>NUCLEOTIDE SEQUENCE [LARGE SCALE GENOMIC DNA]</scope>
    <source>
        <strain evidence="14 15">CECT 7377</strain>
    </source>
</reference>
<dbReference type="AlphaFoldDB" id="A0A366JEW3"/>
<evidence type="ECO:0000256" key="7">
    <source>
        <dbReference type="ARBA" id="ARBA00023136"/>
    </source>
</evidence>
<evidence type="ECO:0000256" key="5">
    <source>
        <dbReference type="ARBA" id="ARBA00022729"/>
    </source>
</evidence>
<keyword evidence="15" id="KW-1185">Reference proteome</keyword>
<evidence type="ECO:0000259" key="12">
    <source>
        <dbReference type="Pfam" id="PF00593"/>
    </source>
</evidence>
<feature type="short sequence motif" description="TonB C-terminal box" evidence="10">
    <location>
        <begin position="674"/>
        <end position="691"/>
    </location>
</feature>
<evidence type="ECO:0000256" key="6">
    <source>
        <dbReference type="ARBA" id="ARBA00023077"/>
    </source>
</evidence>
<dbReference type="Gene3D" id="2.40.170.20">
    <property type="entry name" value="TonB-dependent receptor, beta-barrel domain"/>
    <property type="match status" value="1"/>
</dbReference>
<evidence type="ECO:0000256" key="4">
    <source>
        <dbReference type="ARBA" id="ARBA00022692"/>
    </source>
</evidence>
<evidence type="ECO:0000256" key="2">
    <source>
        <dbReference type="ARBA" id="ARBA00022448"/>
    </source>
</evidence>
<evidence type="ECO:0000256" key="9">
    <source>
        <dbReference type="PROSITE-ProRule" id="PRU01360"/>
    </source>
</evidence>
<keyword evidence="14" id="KW-0675">Receptor</keyword>
<comment type="caution">
    <text evidence="14">The sequence shown here is derived from an EMBL/GenBank/DDBJ whole genome shotgun (WGS) entry which is preliminary data.</text>
</comment>
<dbReference type="Proteomes" id="UP000252792">
    <property type="component" value="Unassembled WGS sequence"/>
</dbReference>
<proteinExistence type="inferred from homology"/>
<keyword evidence="7 9" id="KW-0472">Membrane</keyword>
<evidence type="ECO:0000256" key="1">
    <source>
        <dbReference type="ARBA" id="ARBA00004571"/>
    </source>
</evidence>
<name>A0A366JEW3_9GAMM</name>
<keyword evidence="2 9" id="KW-0813">Transport</keyword>
<sequence>MFEIIHCGSVRPQNNARVINKPILIHLPLVSVLALLGCSFTGFAHAEEVLGDNDNLSNAIVITAPQLKSPVTTSINLDETPALQSASDGASVLTQIPGFSALGNGGTNADPTFRGMFGSRLAILTDGAQMLGACPNRMDNPSSYISPASYDDVTIVKGPQTVLWGGGNSAATVRFERKREDFTTRNSRFEASAMVGTSGRFDRRLEGAIGNEKGYVRVEANESEANDYKDGNGDVVASAWDKWNTNIAVGWTPDEDTWLEAELGRGDGYAKYAGRGMDGTKFLRETAALRFEKKNLSSNWSKVEAQLNYGYADHVMDNYSLRPVSSMGGMGGMSMSGEMRSELDRRTRSGRVASTWDWDTVSLIAGVDAKHEVHRKGITSNSDGEEDYSQQQTGVFSEVTWFLEDERRVVTGLRLDHFRATDENDSTATAGETRRKNLTNGFVRMEKDLSSLPATTYIGLGHAERFPDYWEIKPSNSSLSGALNAFDGVQPEKTTQIDIGLNYKTKGVSWWVSGYAGIIQDYIIFDYSGTTKVGNVDAYIAGAETGVRYQLDDLWSANASLAYAWGEDSDNNDPLPQISPLESKLGLTYEQGAWTANTVLRLVASQNRISEDRGNVVGYDFSKSAGFGTMDINAEYRVTKNVTWRAGVDNLMDKAYTEHLNKAGNSVFGYAADESFYQPGRTIWTSLTAKF</sequence>
<keyword evidence="8 9" id="KW-0998">Cell outer membrane</keyword>
<dbReference type="GO" id="GO:0009279">
    <property type="term" value="C:cell outer membrane"/>
    <property type="evidence" value="ECO:0007669"/>
    <property type="project" value="UniProtKB-SubCell"/>
</dbReference>
<dbReference type="InterPro" id="IPR010917">
    <property type="entry name" value="TonB_rcpt_CS"/>
</dbReference>
<keyword evidence="5" id="KW-0732">Signal</keyword>
<dbReference type="InterPro" id="IPR010100">
    <property type="entry name" value="TonB-dep_Cu_rcpt"/>
</dbReference>
<dbReference type="GO" id="GO:0044718">
    <property type="term" value="P:siderophore transmembrane transport"/>
    <property type="evidence" value="ECO:0007669"/>
    <property type="project" value="TreeGrafter"/>
</dbReference>
<dbReference type="RefSeq" id="WP_113914776.1">
    <property type="nucleotide sequence ID" value="NZ_QNSE01000001.1"/>
</dbReference>
<evidence type="ECO:0000256" key="10">
    <source>
        <dbReference type="PROSITE-ProRule" id="PRU10144"/>
    </source>
</evidence>
<gene>
    <name evidence="14" type="ORF">DFP80_10116</name>
</gene>
<dbReference type="GO" id="GO:0015344">
    <property type="term" value="F:siderophore uptake transmembrane transporter activity"/>
    <property type="evidence" value="ECO:0007669"/>
    <property type="project" value="TreeGrafter"/>
</dbReference>
<feature type="domain" description="TonB-dependent receptor-like beta-barrel" evidence="12">
    <location>
        <begin position="226"/>
        <end position="651"/>
    </location>
</feature>
<evidence type="ECO:0000256" key="11">
    <source>
        <dbReference type="RuleBase" id="RU003357"/>
    </source>
</evidence>
<dbReference type="OrthoDB" id="5332150at2"/>
<dbReference type="PANTHER" id="PTHR30069">
    <property type="entry name" value="TONB-DEPENDENT OUTER MEMBRANE RECEPTOR"/>
    <property type="match status" value="1"/>
</dbReference>
<dbReference type="NCBIfam" id="TIGR01778">
    <property type="entry name" value="TonB-copper"/>
    <property type="match status" value="1"/>
</dbReference>
<dbReference type="InterPro" id="IPR012910">
    <property type="entry name" value="Plug_dom"/>
</dbReference>
<evidence type="ECO:0000313" key="15">
    <source>
        <dbReference type="Proteomes" id="UP000252792"/>
    </source>
</evidence>
<evidence type="ECO:0000313" key="14">
    <source>
        <dbReference type="EMBL" id="RBP85522.1"/>
    </source>
</evidence>
<comment type="similarity">
    <text evidence="9 11">Belongs to the TonB-dependent receptor family.</text>
</comment>
<dbReference type="PANTHER" id="PTHR30069:SF49">
    <property type="entry name" value="OUTER MEMBRANE PROTEIN C"/>
    <property type="match status" value="1"/>
</dbReference>
<keyword evidence="3 9" id="KW-1134">Transmembrane beta strand</keyword>
<dbReference type="InterPro" id="IPR000531">
    <property type="entry name" value="Beta-barrel_TonB"/>
</dbReference>
<dbReference type="PROSITE" id="PS01156">
    <property type="entry name" value="TONB_DEPENDENT_REC_2"/>
    <property type="match status" value="1"/>
</dbReference>
<evidence type="ECO:0000256" key="3">
    <source>
        <dbReference type="ARBA" id="ARBA00022452"/>
    </source>
</evidence>
<comment type="subcellular location">
    <subcellularLocation>
        <location evidence="1 9">Cell outer membrane</location>
        <topology evidence="1 9">Multi-pass membrane protein</topology>
    </subcellularLocation>
</comment>
<keyword evidence="4 9" id="KW-0812">Transmembrane</keyword>
<dbReference type="CDD" id="cd01347">
    <property type="entry name" value="ligand_gated_channel"/>
    <property type="match status" value="1"/>
</dbReference>
<dbReference type="InterPro" id="IPR037066">
    <property type="entry name" value="Plug_dom_sf"/>
</dbReference>
<dbReference type="SUPFAM" id="SSF56935">
    <property type="entry name" value="Porins"/>
    <property type="match status" value="1"/>
</dbReference>
<protein>
    <submittedName>
        <fullName evidence="14">Iron complex outermembrane receptor protein</fullName>
    </submittedName>
</protein>
<evidence type="ECO:0000259" key="13">
    <source>
        <dbReference type="Pfam" id="PF07715"/>
    </source>
</evidence>
<organism evidence="14 15">
    <name type="scientific">Marinomonas rhizomae</name>
    <dbReference type="NCBI Taxonomy" id="491948"/>
    <lineage>
        <taxon>Bacteria</taxon>
        <taxon>Pseudomonadati</taxon>
        <taxon>Pseudomonadota</taxon>
        <taxon>Gammaproteobacteria</taxon>
        <taxon>Oceanospirillales</taxon>
        <taxon>Oceanospirillaceae</taxon>
        <taxon>Marinomonas</taxon>
    </lineage>
</organism>
<dbReference type="InterPro" id="IPR039426">
    <property type="entry name" value="TonB-dep_rcpt-like"/>
</dbReference>
<dbReference type="PROSITE" id="PS52016">
    <property type="entry name" value="TONB_DEPENDENT_REC_3"/>
    <property type="match status" value="1"/>
</dbReference>
<dbReference type="Pfam" id="PF07715">
    <property type="entry name" value="Plug"/>
    <property type="match status" value="1"/>
</dbReference>
<evidence type="ECO:0000256" key="8">
    <source>
        <dbReference type="ARBA" id="ARBA00023237"/>
    </source>
</evidence>
<dbReference type="Gene3D" id="2.170.130.10">
    <property type="entry name" value="TonB-dependent receptor, plug domain"/>
    <property type="match status" value="1"/>
</dbReference>
<keyword evidence="6 11" id="KW-0798">TonB box</keyword>
<dbReference type="Pfam" id="PF00593">
    <property type="entry name" value="TonB_dep_Rec_b-barrel"/>
    <property type="match status" value="1"/>
</dbReference>